<keyword evidence="1" id="KW-0479">Metal-binding</keyword>
<evidence type="ECO:0000256" key="3">
    <source>
        <dbReference type="SAM" id="MobiDB-lite"/>
    </source>
</evidence>
<dbReference type="OrthoDB" id="296454at2759"/>
<name>A0A8J8P572_HALGN</name>
<keyword evidence="1" id="KW-0862">Zinc</keyword>
<feature type="zinc finger region" description="C3H1-type" evidence="1">
    <location>
        <begin position="405"/>
        <end position="434"/>
    </location>
</feature>
<accession>A0A8J8P572</accession>
<dbReference type="EMBL" id="RRYP01000507">
    <property type="protein sequence ID" value="TNV87312.1"/>
    <property type="molecule type" value="Genomic_DNA"/>
</dbReference>
<comment type="caution">
    <text evidence="5">The sequence shown here is derived from an EMBL/GenBank/DDBJ whole genome shotgun (WGS) entry which is preliminary data.</text>
</comment>
<dbReference type="GO" id="GO:0008270">
    <property type="term" value="F:zinc ion binding"/>
    <property type="evidence" value="ECO:0007669"/>
    <property type="project" value="UniProtKB-KW"/>
</dbReference>
<keyword evidence="2" id="KW-0175">Coiled coil</keyword>
<feature type="compositionally biased region" description="Basic and acidic residues" evidence="3">
    <location>
        <begin position="392"/>
        <end position="402"/>
    </location>
</feature>
<sequence>MPEEDFDNKKLLPILKQAFDLINEIENRKNATEARIKKIERQQLRLRKSLTSFSVYKRSQTRADLSKGEKILFRTIMCPLREKCPKDMRPRWPTSNTKSITKFGEECPFAHHQMELKFPETIITKLSATHNTIKNLKGQIDSAKPKEVFKPSGPLYECSGCNSKSSKHIGGPCNLCRYKEMANLSSAKFSDKQRADKFRRSLSKRETRDEKEDQKEMSQIMKLLDLDNNFTIKFGLLKKACVLFFYGRYNDAFDEVAKSAKIIQDQREIEKQKQAVIEKRWKFKLGLDDGFEFPMPIDQIDPAKVDEKFLKKLDLQGVAVSTLKLYIEQVAPQGREEYSKHAFLNKCVEDFYLQCEQMLEDKQNTIKKMKKQVEKLDEDADMLEAFGSSPERSPDKGTGERRVKPKKTKMCPNLENKGGCSLPSWKCPYAHNPIELDLIPIETKMKNLQGVIQSQTQKLKNMKTLEPWKPVKSGEVIHTHLMDMTSKGKKRKGAEGDDDEDDNRRKEVKRKSIFDRENIFRKPYEQNE</sequence>
<dbReference type="AlphaFoldDB" id="A0A8J8P572"/>
<evidence type="ECO:0000259" key="4">
    <source>
        <dbReference type="PROSITE" id="PS50103"/>
    </source>
</evidence>
<protein>
    <recommendedName>
        <fullName evidence="4">C3H1-type domain-containing protein</fullName>
    </recommendedName>
</protein>
<feature type="region of interest" description="Disordered" evidence="3">
    <location>
        <begin position="195"/>
        <end position="214"/>
    </location>
</feature>
<dbReference type="PROSITE" id="PS50103">
    <property type="entry name" value="ZF_C3H1"/>
    <property type="match status" value="1"/>
</dbReference>
<feature type="region of interest" description="Disordered" evidence="3">
    <location>
        <begin position="483"/>
        <end position="512"/>
    </location>
</feature>
<feature type="compositionally biased region" description="Basic and acidic residues" evidence="3">
    <location>
        <begin position="502"/>
        <end position="512"/>
    </location>
</feature>
<evidence type="ECO:0000256" key="2">
    <source>
        <dbReference type="SAM" id="Coils"/>
    </source>
</evidence>
<feature type="domain" description="C3H1-type" evidence="4">
    <location>
        <begin position="405"/>
        <end position="434"/>
    </location>
</feature>
<feature type="region of interest" description="Disordered" evidence="3">
    <location>
        <begin position="385"/>
        <end position="410"/>
    </location>
</feature>
<keyword evidence="6" id="KW-1185">Reference proteome</keyword>
<evidence type="ECO:0000313" key="5">
    <source>
        <dbReference type="EMBL" id="TNV87312.1"/>
    </source>
</evidence>
<dbReference type="Proteomes" id="UP000785679">
    <property type="component" value="Unassembled WGS sequence"/>
</dbReference>
<reference evidence="5" key="1">
    <citation type="submission" date="2019-06" db="EMBL/GenBank/DDBJ databases">
        <authorList>
            <person name="Zheng W."/>
        </authorList>
    </citation>
    <scope>NUCLEOTIDE SEQUENCE</scope>
    <source>
        <strain evidence="5">QDHG01</strain>
    </source>
</reference>
<gene>
    <name evidence="5" type="ORF">FGO68_gene2307</name>
</gene>
<dbReference type="InterPro" id="IPR000571">
    <property type="entry name" value="Znf_CCCH"/>
</dbReference>
<feature type="coiled-coil region" evidence="2">
    <location>
        <begin position="15"/>
        <end position="49"/>
    </location>
</feature>
<proteinExistence type="predicted"/>
<keyword evidence="1" id="KW-0863">Zinc-finger</keyword>
<organism evidence="5 6">
    <name type="scientific">Halteria grandinella</name>
    <dbReference type="NCBI Taxonomy" id="5974"/>
    <lineage>
        <taxon>Eukaryota</taxon>
        <taxon>Sar</taxon>
        <taxon>Alveolata</taxon>
        <taxon>Ciliophora</taxon>
        <taxon>Intramacronucleata</taxon>
        <taxon>Spirotrichea</taxon>
        <taxon>Stichotrichia</taxon>
        <taxon>Sporadotrichida</taxon>
        <taxon>Halteriidae</taxon>
        <taxon>Halteria</taxon>
    </lineage>
</organism>
<evidence type="ECO:0000256" key="1">
    <source>
        <dbReference type="PROSITE-ProRule" id="PRU00723"/>
    </source>
</evidence>
<evidence type="ECO:0000313" key="6">
    <source>
        <dbReference type="Proteomes" id="UP000785679"/>
    </source>
</evidence>